<dbReference type="InterPro" id="IPR043136">
    <property type="entry name" value="B30.2/SPRY_sf"/>
</dbReference>
<evidence type="ECO:0000313" key="12">
    <source>
        <dbReference type="Proteomes" id="UP001174136"/>
    </source>
</evidence>
<dbReference type="Pfam" id="PF00622">
    <property type="entry name" value="SPRY"/>
    <property type="match status" value="1"/>
</dbReference>
<evidence type="ECO:0000256" key="5">
    <source>
        <dbReference type="ARBA" id="ARBA00022859"/>
    </source>
</evidence>
<dbReference type="SMART" id="SM00336">
    <property type="entry name" value="BBOX"/>
    <property type="match status" value="1"/>
</dbReference>
<dbReference type="InterPro" id="IPR017907">
    <property type="entry name" value="Znf_RING_CS"/>
</dbReference>
<dbReference type="SUPFAM" id="SSF57850">
    <property type="entry name" value="RING/U-box"/>
    <property type="match status" value="1"/>
</dbReference>
<dbReference type="InterPro" id="IPR001870">
    <property type="entry name" value="B30.2/SPRY"/>
</dbReference>
<dbReference type="InterPro" id="IPR006574">
    <property type="entry name" value="PRY"/>
</dbReference>
<dbReference type="Proteomes" id="UP001174136">
    <property type="component" value="Unassembled WGS sequence"/>
</dbReference>
<evidence type="ECO:0000256" key="3">
    <source>
        <dbReference type="ARBA" id="ARBA00022771"/>
    </source>
</evidence>
<evidence type="ECO:0000259" key="10">
    <source>
        <dbReference type="PROSITE" id="PS50188"/>
    </source>
</evidence>
<dbReference type="Gene3D" id="3.30.160.60">
    <property type="entry name" value="Classic Zinc Finger"/>
    <property type="match status" value="1"/>
</dbReference>
<evidence type="ECO:0000256" key="2">
    <source>
        <dbReference type="ARBA" id="ARBA00022723"/>
    </source>
</evidence>
<name>A0AA47M9K7_MERPO</name>
<feature type="domain" description="RING-type" evidence="8">
    <location>
        <begin position="16"/>
        <end position="61"/>
    </location>
</feature>
<gene>
    <name evidence="11" type="primary">Trim39_18</name>
    <name evidence="11" type="ORF">N1851_027918</name>
</gene>
<dbReference type="EMBL" id="JAOPHQ010005206">
    <property type="protein sequence ID" value="KAK0136185.1"/>
    <property type="molecule type" value="Genomic_DNA"/>
</dbReference>
<evidence type="ECO:0000259" key="8">
    <source>
        <dbReference type="PROSITE" id="PS50089"/>
    </source>
</evidence>
<proteinExistence type="predicted"/>
<evidence type="ECO:0000256" key="1">
    <source>
        <dbReference type="ARBA" id="ARBA00022588"/>
    </source>
</evidence>
<dbReference type="InterPro" id="IPR027370">
    <property type="entry name" value="Znf-RING_euk"/>
</dbReference>
<dbReference type="PANTHER" id="PTHR25465:SF73">
    <property type="entry name" value="E3 UBIQUITIN_ISG15 LIGASE TRIM25 ISOFORM X1"/>
    <property type="match status" value="1"/>
</dbReference>
<dbReference type="InterPro" id="IPR000315">
    <property type="entry name" value="Znf_B-box"/>
</dbReference>
<feature type="domain" description="B box-type" evidence="9">
    <location>
        <begin position="161"/>
        <end position="197"/>
    </location>
</feature>
<keyword evidence="3 6" id="KW-0863">Zinc-finger</keyword>
<dbReference type="SUPFAM" id="SSF57845">
    <property type="entry name" value="B-box zinc-binding domain"/>
    <property type="match status" value="1"/>
</dbReference>
<dbReference type="Gene3D" id="4.10.830.40">
    <property type="match status" value="1"/>
</dbReference>
<dbReference type="InterPro" id="IPR001841">
    <property type="entry name" value="Znf_RING"/>
</dbReference>
<evidence type="ECO:0000259" key="9">
    <source>
        <dbReference type="PROSITE" id="PS50119"/>
    </source>
</evidence>
<dbReference type="PROSITE" id="PS50089">
    <property type="entry name" value="ZF_RING_2"/>
    <property type="match status" value="1"/>
</dbReference>
<dbReference type="AlphaFoldDB" id="A0AA47M9K7"/>
<dbReference type="InterPro" id="IPR013320">
    <property type="entry name" value="ConA-like_dom_sf"/>
</dbReference>
<dbReference type="InterPro" id="IPR013083">
    <property type="entry name" value="Znf_RING/FYVE/PHD"/>
</dbReference>
<keyword evidence="12" id="KW-1185">Reference proteome</keyword>
<feature type="coiled-coil region" evidence="7">
    <location>
        <begin position="251"/>
        <end position="278"/>
    </location>
</feature>
<comment type="caution">
    <text evidence="11">The sequence shown here is derived from an EMBL/GenBank/DDBJ whole genome shotgun (WGS) entry which is preliminary data.</text>
</comment>
<evidence type="ECO:0000256" key="6">
    <source>
        <dbReference type="PROSITE-ProRule" id="PRU00024"/>
    </source>
</evidence>
<keyword evidence="1" id="KW-0399">Innate immunity</keyword>
<dbReference type="InterPro" id="IPR051051">
    <property type="entry name" value="E3_ubiq-ligase_TRIM/RNF"/>
</dbReference>
<dbReference type="CDD" id="cd19756">
    <property type="entry name" value="Bbox2"/>
    <property type="match status" value="1"/>
</dbReference>
<dbReference type="Pfam" id="PF13445">
    <property type="entry name" value="zf-RING_UBOX"/>
    <property type="match status" value="1"/>
</dbReference>
<dbReference type="InterPro" id="IPR003877">
    <property type="entry name" value="SPRY_dom"/>
</dbReference>
<feature type="domain" description="B30.2/SPRY" evidence="10">
    <location>
        <begin position="356"/>
        <end position="551"/>
    </location>
</feature>
<evidence type="ECO:0000313" key="11">
    <source>
        <dbReference type="EMBL" id="KAK0136185.1"/>
    </source>
</evidence>
<organism evidence="11 12">
    <name type="scientific">Merluccius polli</name>
    <name type="common">Benguela hake</name>
    <name type="synonym">Merluccius cadenati</name>
    <dbReference type="NCBI Taxonomy" id="89951"/>
    <lineage>
        <taxon>Eukaryota</taxon>
        <taxon>Metazoa</taxon>
        <taxon>Chordata</taxon>
        <taxon>Craniata</taxon>
        <taxon>Vertebrata</taxon>
        <taxon>Euteleostomi</taxon>
        <taxon>Actinopterygii</taxon>
        <taxon>Neopterygii</taxon>
        <taxon>Teleostei</taxon>
        <taxon>Neoteleostei</taxon>
        <taxon>Acanthomorphata</taxon>
        <taxon>Zeiogadaria</taxon>
        <taxon>Gadariae</taxon>
        <taxon>Gadiformes</taxon>
        <taxon>Gadoidei</taxon>
        <taxon>Merlucciidae</taxon>
        <taxon>Merluccius</taxon>
    </lineage>
</organism>
<dbReference type="InterPro" id="IPR003879">
    <property type="entry name" value="Butyrophylin_SPRY"/>
</dbReference>
<reference evidence="11" key="1">
    <citation type="journal article" date="2023" name="Front. Mar. Sci.">
        <title>A new Merluccius polli reference genome to investigate the effects of global change in West African waters.</title>
        <authorList>
            <person name="Mateo J.L."/>
            <person name="Blanco-Fernandez C."/>
            <person name="Garcia-Vazquez E."/>
            <person name="Machado-Schiaffino G."/>
        </authorList>
    </citation>
    <scope>NUCLEOTIDE SEQUENCE</scope>
    <source>
        <strain evidence="11">C29</strain>
        <tissue evidence="11">Fin</tissue>
    </source>
</reference>
<protein>
    <submittedName>
        <fullName evidence="11">E3 ubiquitin-protein ligase TRIM39</fullName>
    </submittedName>
</protein>
<dbReference type="Pfam" id="PF13765">
    <property type="entry name" value="PRY"/>
    <property type="match status" value="1"/>
</dbReference>
<dbReference type="SMART" id="SM00589">
    <property type="entry name" value="PRY"/>
    <property type="match status" value="1"/>
</dbReference>
<dbReference type="Pfam" id="PF22586">
    <property type="entry name" value="ANCHR-like_BBOX"/>
    <property type="match status" value="1"/>
</dbReference>
<evidence type="ECO:0000256" key="4">
    <source>
        <dbReference type="ARBA" id="ARBA00022833"/>
    </source>
</evidence>
<dbReference type="GO" id="GO:0045087">
    <property type="term" value="P:innate immune response"/>
    <property type="evidence" value="ECO:0007669"/>
    <property type="project" value="UniProtKB-KW"/>
</dbReference>
<dbReference type="PROSITE" id="PS00518">
    <property type="entry name" value="ZF_RING_1"/>
    <property type="match status" value="1"/>
</dbReference>
<evidence type="ECO:0000256" key="7">
    <source>
        <dbReference type="SAM" id="Coils"/>
    </source>
</evidence>
<accession>A0AA47M9K7</accession>
<dbReference type="PROSITE" id="PS50119">
    <property type="entry name" value="ZF_BBOX"/>
    <property type="match status" value="1"/>
</dbReference>
<dbReference type="PRINTS" id="PR01407">
    <property type="entry name" value="BUTYPHLNCDUF"/>
</dbReference>
<dbReference type="SUPFAM" id="SSF49899">
    <property type="entry name" value="Concanavalin A-like lectins/glucanases"/>
    <property type="match status" value="1"/>
</dbReference>
<keyword evidence="5" id="KW-0391">Immunity</keyword>
<keyword evidence="4" id="KW-0862">Zinc</keyword>
<keyword evidence="2" id="KW-0479">Metal-binding</keyword>
<dbReference type="CDD" id="cd19802">
    <property type="entry name" value="Bbox1_TRIM8-like"/>
    <property type="match status" value="1"/>
</dbReference>
<dbReference type="PANTHER" id="PTHR25465">
    <property type="entry name" value="B-BOX DOMAIN CONTAINING"/>
    <property type="match status" value="1"/>
</dbReference>
<dbReference type="SMART" id="SM00449">
    <property type="entry name" value="SPRY"/>
    <property type="match status" value="1"/>
</dbReference>
<dbReference type="Pfam" id="PF00643">
    <property type="entry name" value="zf-B_box"/>
    <property type="match status" value="1"/>
</dbReference>
<dbReference type="Gene3D" id="3.30.40.10">
    <property type="entry name" value="Zinc/RING finger domain, C3HC4 (zinc finger)"/>
    <property type="match status" value="1"/>
</dbReference>
<dbReference type="SMART" id="SM00184">
    <property type="entry name" value="RING"/>
    <property type="match status" value="1"/>
</dbReference>
<dbReference type="Gene3D" id="2.60.120.920">
    <property type="match status" value="1"/>
</dbReference>
<dbReference type="GO" id="GO:0005737">
    <property type="term" value="C:cytoplasm"/>
    <property type="evidence" value="ECO:0007669"/>
    <property type="project" value="UniProtKB-ARBA"/>
</dbReference>
<dbReference type="PROSITE" id="PS50188">
    <property type="entry name" value="B302_SPRY"/>
    <property type="match status" value="1"/>
</dbReference>
<dbReference type="GO" id="GO:0008270">
    <property type="term" value="F:zinc ion binding"/>
    <property type="evidence" value="ECO:0007669"/>
    <property type="project" value="UniProtKB-KW"/>
</dbReference>
<keyword evidence="7" id="KW-0175">Coiled coil</keyword>
<sequence>MALSKPEQLLAHELSCPICLQLFSDPVVLPCGHNYCLACIYQTFGNRENDKAAPLRCPECRVEFLSVELLQRNFKLNGIVEGYRATGKAEEGIGDKSAATTVSAPIVFCDNCIEGSVPAVKTCLRCEVSMCDRHLQKHHEKHSFRGHVLVEPLNEPVPSTCTLHRGCLEYFCSTDMTLLCANCLLEGAHQSHDVLSFDVAEEEMRRALESRSKVMSCRLQITENLVQNATEEQGTSEAVGDKLVTKAVTLMDSMAALVQRYRERLSTLLEEERSLRRNSWQYGLASLGQQQQHLLQAQMDATQALAEKDKCLFIHRFLRIEPQIRTALANSVSVQLPSKVPLNGQRLQVGLRTQDFHSEMTCLLDSLHIILNPLELTFNPLTANPNLLLSNDLRTVRFSATKQQYVEHPDRFASTPQVLCSQGFSGDEHVWVVEVGEGSMWSLGLCYKTLPRRGDHSRLGHNNVSWRLQWKNRKLTACHASANVALGERASQPLRIEVALDYKGGSLVFNSVKGQREHLHTFRAVFREPVYPAFSLHSSTPASWITLQSGM</sequence>